<dbReference type="SUPFAM" id="SSF51735">
    <property type="entry name" value="NAD(P)-binding Rossmann-fold domains"/>
    <property type="match status" value="1"/>
</dbReference>
<keyword evidence="2 5" id="KW-0560">Oxidoreductase</keyword>
<organism evidence="5 6">
    <name type="scientific">Crinalium epipsammum PCC 9333</name>
    <dbReference type="NCBI Taxonomy" id="1173022"/>
    <lineage>
        <taxon>Bacteria</taxon>
        <taxon>Bacillati</taxon>
        <taxon>Cyanobacteriota</taxon>
        <taxon>Cyanophyceae</taxon>
        <taxon>Gomontiellales</taxon>
        <taxon>Gomontiellaceae</taxon>
        <taxon>Crinalium</taxon>
    </lineage>
</organism>
<feature type="domain" description="Ketoreductase" evidence="4">
    <location>
        <begin position="6"/>
        <end position="190"/>
    </location>
</feature>
<evidence type="ECO:0000256" key="3">
    <source>
        <dbReference type="RuleBase" id="RU000363"/>
    </source>
</evidence>
<dbReference type="OrthoDB" id="9785520at2"/>
<gene>
    <name evidence="5" type="ORF">Cri9333_1713</name>
</gene>
<dbReference type="PANTHER" id="PTHR44196:SF1">
    <property type="entry name" value="DEHYDROGENASE_REDUCTASE SDR FAMILY MEMBER 7B"/>
    <property type="match status" value="1"/>
</dbReference>
<dbReference type="eggNOG" id="COG0300">
    <property type="taxonomic scope" value="Bacteria"/>
</dbReference>
<dbReference type="PROSITE" id="PS00061">
    <property type="entry name" value="ADH_SHORT"/>
    <property type="match status" value="1"/>
</dbReference>
<dbReference type="PRINTS" id="PR00081">
    <property type="entry name" value="GDHRDH"/>
</dbReference>
<dbReference type="EMBL" id="CP003620">
    <property type="protein sequence ID" value="AFZ12600.1"/>
    <property type="molecule type" value="Genomic_DNA"/>
</dbReference>
<comment type="similarity">
    <text evidence="1 3">Belongs to the short-chain dehydrogenases/reductases (SDR) family.</text>
</comment>
<reference evidence="5 6" key="1">
    <citation type="submission" date="2012-06" db="EMBL/GenBank/DDBJ databases">
        <title>Finished chromosome of genome of Crinalium epipsammum PCC 9333.</title>
        <authorList>
            <consortium name="US DOE Joint Genome Institute"/>
            <person name="Gugger M."/>
            <person name="Coursin T."/>
            <person name="Rippka R."/>
            <person name="Tandeau De Marsac N."/>
            <person name="Huntemann M."/>
            <person name="Wei C.-L."/>
            <person name="Han J."/>
            <person name="Detter J.C."/>
            <person name="Han C."/>
            <person name="Tapia R."/>
            <person name="Davenport K."/>
            <person name="Daligault H."/>
            <person name="Erkkila T."/>
            <person name="Gu W."/>
            <person name="Munk A.C.C."/>
            <person name="Teshima H."/>
            <person name="Xu Y."/>
            <person name="Chain P."/>
            <person name="Chen A."/>
            <person name="Krypides N."/>
            <person name="Mavromatis K."/>
            <person name="Markowitz V."/>
            <person name="Szeto E."/>
            <person name="Ivanova N."/>
            <person name="Mikhailova N."/>
            <person name="Ovchinnikova G."/>
            <person name="Pagani I."/>
            <person name="Pati A."/>
            <person name="Goodwin L."/>
            <person name="Peters L."/>
            <person name="Pitluck S."/>
            <person name="Woyke T."/>
            <person name="Kerfeld C."/>
        </authorList>
    </citation>
    <scope>NUCLEOTIDE SEQUENCE [LARGE SCALE GENOMIC DNA]</scope>
    <source>
        <strain evidence="5 6">PCC 9333</strain>
    </source>
</reference>
<dbReference type="SMART" id="SM00822">
    <property type="entry name" value="PKS_KR"/>
    <property type="match status" value="1"/>
</dbReference>
<dbReference type="PRINTS" id="PR00080">
    <property type="entry name" value="SDRFAMILY"/>
</dbReference>
<evidence type="ECO:0000313" key="6">
    <source>
        <dbReference type="Proteomes" id="UP000010472"/>
    </source>
</evidence>
<dbReference type="InterPro" id="IPR002347">
    <property type="entry name" value="SDR_fam"/>
</dbReference>
<dbReference type="Pfam" id="PF00106">
    <property type="entry name" value="adh_short"/>
    <property type="match status" value="1"/>
</dbReference>
<evidence type="ECO:0000313" key="5">
    <source>
        <dbReference type="EMBL" id="AFZ12600.1"/>
    </source>
</evidence>
<dbReference type="HOGENOM" id="CLU_010194_2_1_3"/>
<dbReference type="PIRSF" id="PIRSF000126">
    <property type="entry name" value="11-beta-HSD1"/>
    <property type="match status" value="1"/>
</dbReference>
<dbReference type="InterPro" id="IPR057326">
    <property type="entry name" value="KR_dom"/>
</dbReference>
<dbReference type="InterPro" id="IPR020904">
    <property type="entry name" value="Sc_DH/Rdtase_CS"/>
</dbReference>
<evidence type="ECO:0000256" key="2">
    <source>
        <dbReference type="ARBA" id="ARBA00023002"/>
    </source>
</evidence>
<dbReference type="RefSeq" id="WP_015202720.1">
    <property type="nucleotide sequence ID" value="NC_019753.1"/>
</dbReference>
<name>K9VZM1_9CYAN</name>
<dbReference type="AlphaFoldDB" id="K9VZM1"/>
<dbReference type="GO" id="GO:0004316">
    <property type="term" value="F:3-oxoacyl-[acyl-carrier-protein] reductase (NADPH) activity"/>
    <property type="evidence" value="ECO:0007669"/>
    <property type="project" value="UniProtKB-EC"/>
</dbReference>
<dbReference type="STRING" id="1173022.Cri9333_1713"/>
<keyword evidence="6" id="KW-1185">Reference proteome</keyword>
<evidence type="ECO:0000256" key="1">
    <source>
        <dbReference type="ARBA" id="ARBA00006484"/>
    </source>
</evidence>
<dbReference type="Proteomes" id="UP000010472">
    <property type="component" value="Chromosome"/>
</dbReference>
<dbReference type="InterPro" id="IPR036291">
    <property type="entry name" value="NAD(P)-bd_dom_sf"/>
</dbReference>
<evidence type="ECO:0000259" key="4">
    <source>
        <dbReference type="SMART" id="SM00822"/>
    </source>
</evidence>
<dbReference type="KEGG" id="cep:Cri9333_1713"/>
<dbReference type="NCBIfam" id="NF004825">
    <property type="entry name" value="PRK06181.1"/>
    <property type="match status" value="1"/>
</dbReference>
<dbReference type="Gene3D" id="3.40.50.720">
    <property type="entry name" value="NAD(P)-binding Rossmann-like Domain"/>
    <property type="match status" value="1"/>
</dbReference>
<dbReference type="PANTHER" id="PTHR44196">
    <property type="entry name" value="DEHYDROGENASE/REDUCTASE SDR FAMILY MEMBER 7B"/>
    <property type="match status" value="1"/>
</dbReference>
<accession>K9VZM1</accession>
<proteinExistence type="inferred from homology"/>
<dbReference type="EC" id="1.1.1.100" evidence="5"/>
<dbReference type="GO" id="GO:0016020">
    <property type="term" value="C:membrane"/>
    <property type="evidence" value="ECO:0007669"/>
    <property type="project" value="TreeGrafter"/>
</dbReference>
<protein>
    <submittedName>
        <fullName evidence="5">3-oxoacyl-(Acyl-carrier-protein) reductase</fullName>
        <ecNumber evidence="5">1.1.1.100</ecNumber>
    </submittedName>
</protein>
<sequence>MIFQNKTIIITGASAGIGKELAITLAKQSANLVLAARNQAAIEETASICIQNGGKAIAVPTDVTNPEDCRKLIETAKDTFGAIDVLVNNAGISMYALFEEVEDLSLFEQLMKVNYLGSVYCTHYALPYLKASQGLIVAISSLTGKMGIPTRSGYSASKHAMQGFFDSLRIELRDTKVDVLVTCPGFVATDMRQRVLGTDGNVISTSLGNESSMAMPVSECVNQIIQAMQARKRELIMTPKGRFGMWLKLIAPNFVDMMSARAVHSQKRS</sequence>